<dbReference type="GO" id="GO:0022904">
    <property type="term" value="P:respiratory electron transport chain"/>
    <property type="evidence" value="ECO:0007669"/>
    <property type="project" value="InterPro"/>
</dbReference>
<dbReference type="InParanoid" id="A0A0C3ESY3"/>
<reference evidence="1 2" key="1">
    <citation type="submission" date="2014-04" db="EMBL/GenBank/DDBJ databases">
        <authorList>
            <consortium name="DOE Joint Genome Institute"/>
            <person name="Kuo A."/>
            <person name="Tarkka M."/>
            <person name="Buscot F."/>
            <person name="Kohler A."/>
            <person name="Nagy L.G."/>
            <person name="Floudas D."/>
            <person name="Copeland A."/>
            <person name="Barry K.W."/>
            <person name="Cichocki N."/>
            <person name="Veneault-Fourrey C."/>
            <person name="LaButti K."/>
            <person name="Lindquist E.A."/>
            <person name="Lipzen A."/>
            <person name="Lundell T."/>
            <person name="Morin E."/>
            <person name="Murat C."/>
            <person name="Sun H."/>
            <person name="Tunlid A."/>
            <person name="Henrissat B."/>
            <person name="Grigoriev I.V."/>
            <person name="Hibbett D.S."/>
            <person name="Martin F."/>
            <person name="Nordberg H.P."/>
            <person name="Cantor M.N."/>
            <person name="Hua S.X."/>
        </authorList>
    </citation>
    <scope>NUCLEOTIDE SEQUENCE [LARGE SCALE GENOMIC DNA]</scope>
    <source>
        <strain evidence="1 2">F 1598</strain>
    </source>
</reference>
<evidence type="ECO:0000313" key="1">
    <source>
        <dbReference type="EMBL" id="KIM70946.1"/>
    </source>
</evidence>
<protein>
    <submittedName>
        <fullName evidence="1">Uncharacterized protein</fullName>
    </submittedName>
</protein>
<dbReference type="STRING" id="765440.A0A0C3ESY3"/>
<accession>A0A0C3ESY3</accession>
<dbReference type="EMBL" id="KN833676">
    <property type="protein sequence ID" value="KIM70946.1"/>
    <property type="molecule type" value="Genomic_DNA"/>
</dbReference>
<dbReference type="InterPro" id="IPR016174">
    <property type="entry name" value="Di-haem_cyt_TM"/>
</dbReference>
<dbReference type="SUPFAM" id="SSF55608">
    <property type="entry name" value="Homing endonucleases"/>
    <property type="match status" value="1"/>
</dbReference>
<proteinExistence type="predicted"/>
<dbReference type="HOGENOM" id="CLU_1418307_0_0_1"/>
<dbReference type="SUPFAM" id="SSF81342">
    <property type="entry name" value="Transmembrane di-heme cytochromes"/>
    <property type="match status" value="1"/>
</dbReference>
<dbReference type="Proteomes" id="UP000054166">
    <property type="component" value="Unassembled WGS sequence"/>
</dbReference>
<dbReference type="InterPro" id="IPR027434">
    <property type="entry name" value="Homing_endonucl"/>
</dbReference>
<evidence type="ECO:0000313" key="2">
    <source>
        <dbReference type="Proteomes" id="UP000054166"/>
    </source>
</evidence>
<organism evidence="1 2">
    <name type="scientific">Piloderma croceum (strain F 1598)</name>
    <dbReference type="NCBI Taxonomy" id="765440"/>
    <lineage>
        <taxon>Eukaryota</taxon>
        <taxon>Fungi</taxon>
        <taxon>Dikarya</taxon>
        <taxon>Basidiomycota</taxon>
        <taxon>Agaricomycotina</taxon>
        <taxon>Agaricomycetes</taxon>
        <taxon>Agaricomycetidae</taxon>
        <taxon>Atheliales</taxon>
        <taxon>Atheliaceae</taxon>
        <taxon>Piloderma</taxon>
    </lineage>
</organism>
<sequence length="192" mass="21294">MAIGFLGYVLPYGQMSLWGYFTSPTCKLYKFTVTKMCNIISNNIQIIIINSISIVSIAIYVGETALSNKIRGVTSITNKITGVNSITNKINSVTALSKKVRDIDRIGPHNDDVLSIIFGSLLGGAHAERRGFFPVSSFPSPLIKSNCVRRVRGSYSLGGTRICFYQEGKHLTFMLWLQNFLANRGYCNIRVP</sequence>
<name>A0A0C3ESY3_PILCF</name>
<reference evidence="2" key="2">
    <citation type="submission" date="2015-01" db="EMBL/GenBank/DDBJ databases">
        <title>Evolutionary Origins and Diversification of the Mycorrhizal Mutualists.</title>
        <authorList>
            <consortium name="DOE Joint Genome Institute"/>
            <consortium name="Mycorrhizal Genomics Consortium"/>
            <person name="Kohler A."/>
            <person name="Kuo A."/>
            <person name="Nagy L.G."/>
            <person name="Floudas D."/>
            <person name="Copeland A."/>
            <person name="Barry K.W."/>
            <person name="Cichocki N."/>
            <person name="Veneault-Fourrey C."/>
            <person name="LaButti K."/>
            <person name="Lindquist E.A."/>
            <person name="Lipzen A."/>
            <person name="Lundell T."/>
            <person name="Morin E."/>
            <person name="Murat C."/>
            <person name="Riley R."/>
            <person name="Ohm R."/>
            <person name="Sun H."/>
            <person name="Tunlid A."/>
            <person name="Henrissat B."/>
            <person name="Grigoriev I.V."/>
            <person name="Hibbett D.S."/>
            <person name="Martin F."/>
        </authorList>
    </citation>
    <scope>NUCLEOTIDE SEQUENCE [LARGE SCALE GENOMIC DNA]</scope>
    <source>
        <strain evidence="2">F 1598</strain>
    </source>
</reference>
<dbReference type="AlphaFoldDB" id="A0A0C3ESY3"/>
<dbReference type="OrthoDB" id="3247136at2759"/>
<feature type="non-terminal residue" evidence="1">
    <location>
        <position position="192"/>
    </location>
</feature>
<gene>
    <name evidence="1" type="ORF">PILCRDRAFT_760951</name>
</gene>
<dbReference type="GO" id="GO:0016020">
    <property type="term" value="C:membrane"/>
    <property type="evidence" value="ECO:0007669"/>
    <property type="project" value="InterPro"/>
</dbReference>
<keyword evidence="2" id="KW-1185">Reference proteome</keyword>